<proteinExistence type="predicted"/>
<dbReference type="Proteomes" id="UP001208938">
    <property type="component" value="Unassembled WGS sequence"/>
</dbReference>
<dbReference type="EMBL" id="JAPDFL010000001">
    <property type="protein sequence ID" value="MCW1932620.1"/>
    <property type="molecule type" value="Genomic_DNA"/>
</dbReference>
<dbReference type="Pfam" id="PF05065">
    <property type="entry name" value="Phage_capsid"/>
    <property type="match status" value="1"/>
</dbReference>
<sequence length="407" mass="45188">MTLTEMRQKRKKLIEDARALLNAADTEKRSLTGEEQTAYDKLFNEADELRTRIDREERQLQAERELAENLEHDEERNAQGGGDRGAGRGRTDAVMESFRSFLTGGSAEASREFRDLSAGVNVEGGFLVTPETFVNQLIQALDNSVVIRGLANVIPMPNSASIGLPSLDNDIDDADWTTELSTGSNDTSMGFGKREMRPHPLAKRIKVSQQLLRTSALPAEALVRQRLVYKFGISQEKAYLIGNGNKRPLGLFVASNDGVPTSRDVSADNAATYPTTDGLINAKYSLKSGYQMRSNWLFHRDVVKEIAKLKDGNGQYIWRESVRDGEPDRLLGRPVIMSEYAPNTLTSGQYVGLLGDFSQYWILDSLQLTIQRLNELYAETNQVGFIGRYEGDGAPVLAEAFARVKLG</sequence>
<evidence type="ECO:0000313" key="4">
    <source>
        <dbReference type="EMBL" id="MCW1932620.1"/>
    </source>
</evidence>
<dbReference type="Gene3D" id="3.30.2320.10">
    <property type="entry name" value="hypothetical protein PF0899 domain"/>
    <property type="match status" value="1"/>
</dbReference>
<dbReference type="Gene3D" id="3.30.2400.10">
    <property type="entry name" value="Major capsid protein gp5"/>
    <property type="match status" value="1"/>
</dbReference>
<protein>
    <submittedName>
        <fullName evidence="4">Phage major capsid protein</fullName>
    </submittedName>
</protein>
<feature type="region of interest" description="Disordered" evidence="2">
    <location>
        <begin position="67"/>
        <end position="90"/>
    </location>
</feature>
<comment type="caution">
    <text evidence="4">The sequence shown here is derived from an EMBL/GenBank/DDBJ whole genome shotgun (WGS) entry which is preliminary data.</text>
</comment>
<name>A0ABT3GYQ2_9RHOB</name>
<evidence type="ECO:0000313" key="5">
    <source>
        <dbReference type="Proteomes" id="UP001208938"/>
    </source>
</evidence>
<keyword evidence="5" id="KW-1185">Reference proteome</keyword>
<evidence type="ECO:0000256" key="1">
    <source>
        <dbReference type="ARBA" id="ARBA00004328"/>
    </source>
</evidence>
<comment type="subcellular location">
    <subcellularLocation>
        <location evidence="1">Virion</location>
    </subcellularLocation>
</comment>
<feature type="compositionally biased region" description="Basic and acidic residues" evidence="2">
    <location>
        <begin position="67"/>
        <end position="77"/>
    </location>
</feature>
<dbReference type="SUPFAM" id="SSF56563">
    <property type="entry name" value="Major capsid protein gp5"/>
    <property type="match status" value="1"/>
</dbReference>
<accession>A0ABT3GYQ2</accession>
<dbReference type="InterPro" id="IPR024455">
    <property type="entry name" value="Phage_capsid"/>
</dbReference>
<gene>
    <name evidence="4" type="ORF">OKW52_10220</name>
</gene>
<dbReference type="RefSeq" id="WP_264505606.1">
    <property type="nucleotide sequence ID" value="NZ_JAPDFL010000001.1"/>
</dbReference>
<dbReference type="InterPro" id="IPR054612">
    <property type="entry name" value="Phage_capsid-like_C"/>
</dbReference>
<evidence type="ECO:0000259" key="3">
    <source>
        <dbReference type="Pfam" id="PF05065"/>
    </source>
</evidence>
<feature type="domain" description="Phage capsid-like C-terminal" evidence="3">
    <location>
        <begin position="125"/>
        <end position="405"/>
    </location>
</feature>
<evidence type="ECO:0000256" key="2">
    <source>
        <dbReference type="SAM" id="MobiDB-lite"/>
    </source>
</evidence>
<reference evidence="4 5" key="1">
    <citation type="submission" date="2022-10" db="EMBL/GenBank/DDBJ databases">
        <title>Pararhodobacter sp. nov., isolated from marine algae.</title>
        <authorList>
            <person name="Choi B.J."/>
            <person name="Kim J.M."/>
            <person name="Lee J.K."/>
            <person name="Choi D.G."/>
            <person name="Jeon C.O."/>
        </authorList>
    </citation>
    <scope>NUCLEOTIDE SEQUENCE [LARGE SCALE GENOMIC DNA]</scope>
    <source>
        <strain evidence="4 5">ZQ420</strain>
    </source>
</reference>
<organism evidence="4 5">
    <name type="scientific">Pararhodobacter zhoushanensis</name>
    <dbReference type="NCBI Taxonomy" id="2479545"/>
    <lineage>
        <taxon>Bacteria</taxon>
        <taxon>Pseudomonadati</taxon>
        <taxon>Pseudomonadota</taxon>
        <taxon>Alphaproteobacteria</taxon>
        <taxon>Rhodobacterales</taxon>
        <taxon>Paracoccaceae</taxon>
        <taxon>Pararhodobacter</taxon>
    </lineage>
</organism>
<dbReference type="NCBIfam" id="TIGR01554">
    <property type="entry name" value="major_cap_HK97"/>
    <property type="match status" value="1"/>
</dbReference>